<evidence type="ECO:0000313" key="4">
    <source>
        <dbReference type="Proteomes" id="UP000574133"/>
    </source>
</evidence>
<sequence length="469" mass="51971">MSEESGTSRRAAEYFRRKGFQKALHAVWRKYVSLGRIGGQAVLERASEEECEALNAFFGWYYRAGDSIPIPLELFDRELRESAFGIGLLELHFVLEGIPLLTRGERQSGEERQWMRLLAEVRETELNTLGLDTAGARWLREIEQGTGPGLRTLRECYKSDPEAARVALAATARALSLLTDDVGGGGEHRIGAPPIRLPVLAAIISGDAHTLDPGRPAGRLLIAALQQKQGVEGAALESAEESKTVEAVDRQEEIDDVGSESLRLRELYRRAGILDDDLSSIVHWYFPQPGRLPLPTVWTLRQVEAGAESDFPPCSHIYVVENPAVFSTILDVLDTAEEETGGNPAALVCTSGPASAAAIRWMQRCLEVSPPACRVYYSGDFDIKGLAMAQTLQRLLPERFIPWRFDSNAYQEALTRYPGPAFNSDELKRLENMNVSWDSGLCDLMRRTGKKAHQESFIEGLLTDFAGDH</sequence>
<dbReference type="RefSeq" id="WP_185177136.1">
    <property type="nucleotide sequence ID" value="NZ_CBCSEP010000025.1"/>
</dbReference>
<feature type="domain" description="Conserved hypothetical protein CHP02679 N terminus" evidence="2">
    <location>
        <begin position="38"/>
        <end position="285"/>
    </location>
</feature>
<name>A0A841T8S5_9BACL</name>
<dbReference type="Proteomes" id="UP000574133">
    <property type="component" value="Unassembled WGS sequence"/>
</dbReference>
<gene>
    <name evidence="3" type="ORF">H4Q31_00620</name>
</gene>
<proteinExistence type="predicted"/>
<dbReference type="InterPro" id="IPR024465">
    <property type="entry name" value="DUF2399"/>
</dbReference>
<dbReference type="EMBL" id="JACJVN010000005">
    <property type="protein sequence ID" value="MBB6675828.1"/>
    <property type="molecule type" value="Genomic_DNA"/>
</dbReference>
<dbReference type="InterPro" id="IPR024466">
    <property type="entry name" value="CHP02679_N"/>
</dbReference>
<dbReference type="AlphaFoldDB" id="A0A841T8S5"/>
<evidence type="ECO:0000313" key="3">
    <source>
        <dbReference type="EMBL" id="MBB6675828.1"/>
    </source>
</evidence>
<protein>
    <submittedName>
        <fullName evidence="3">DUF2399 domain-containing protein</fullName>
    </submittedName>
</protein>
<comment type="caution">
    <text evidence="3">The sequence shown here is derived from an EMBL/GenBank/DDBJ whole genome shotgun (WGS) entry which is preliminary data.</text>
</comment>
<keyword evidence="4" id="KW-1185">Reference proteome</keyword>
<reference evidence="3 4" key="1">
    <citation type="submission" date="2020-08" db="EMBL/GenBank/DDBJ databases">
        <title>Cohnella phylogeny.</title>
        <authorList>
            <person name="Dunlap C."/>
        </authorList>
    </citation>
    <scope>NUCLEOTIDE SEQUENCE [LARGE SCALE GENOMIC DNA]</scope>
    <source>
        <strain evidence="3 4">DSM 103658</strain>
    </source>
</reference>
<accession>A0A841T8S5</accession>
<dbReference type="Pfam" id="PF11796">
    <property type="entry name" value="DUF3323"/>
    <property type="match status" value="1"/>
</dbReference>
<feature type="domain" description="DUF2399" evidence="1">
    <location>
        <begin position="298"/>
        <end position="464"/>
    </location>
</feature>
<dbReference type="Pfam" id="PF09664">
    <property type="entry name" value="DUF2399"/>
    <property type="match status" value="1"/>
</dbReference>
<evidence type="ECO:0000259" key="2">
    <source>
        <dbReference type="Pfam" id="PF11796"/>
    </source>
</evidence>
<organism evidence="3 4">
    <name type="scientific">Cohnella lubricantis</name>
    <dbReference type="NCBI Taxonomy" id="2163172"/>
    <lineage>
        <taxon>Bacteria</taxon>
        <taxon>Bacillati</taxon>
        <taxon>Bacillota</taxon>
        <taxon>Bacilli</taxon>
        <taxon>Bacillales</taxon>
        <taxon>Paenibacillaceae</taxon>
        <taxon>Cohnella</taxon>
    </lineage>
</organism>
<evidence type="ECO:0000259" key="1">
    <source>
        <dbReference type="Pfam" id="PF09664"/>
    </source>
</evidence>